<evidence type="ECO:0000313" key="15">
    <source>
        <dbReference type="Proteomes" id="UP000602260"/>
    </source>
</evidence>
<comment type="subcellular location">
    <subcellularLocation>
        <location evidence="3 12">Cytoplasm</location>
    </subcellularLocation>
</comment>
<comment type="caution">
    <text evidence="14">The sequence shown here is derived from an EMBL/GenBank/DDBJ whole genome shotgun (WGS) entry which is preliminary data.</text>
</comment>
<sequence>MSKVEEYIISIPDYPKPGIIFRDITSVLRDADGLRLAVDEMTQCIGDTQFDAIVGLESRGFLFGMPMAYNLHKAFIPVRKRGKLPRETAHISYDLEYGSAEIEVHKEDITPGMRVVVVDDLIATGGTLEAAIKLLEGLGAKVVKVVCLLELKGLHGRDRLAGYPTETVIAYEGK</sequence>
<keyword evidence="10 12" id="KW-0808">Transferase</keyword>
<comment type="similarity">
    <text evidence="5 12">Belongs to the purine/pyrimidine phosphoribosyltransferase family.</text>
</comment>
<evidence type="ECO:0000256" key="10">
    <source>
        <dbReference type="ARBA" id="ARBA00022679"/>
    </source>
</evidence>
<dbReference type="RefSeq" id="WP_186877890.1">
    <property type="nucleotide sequence ID" value="NZ_JACOPN010000002.1"/>
</dbReference>
<organism evidence="14 15">
    <name type="scientific">Flintibacter faecis</name>
    <dbReference type="NCBI Taxonomy" id="2763047"/>
    <lineage>
        <taxon>Bacteria</taxon>
        <taxon>Bacillati</taxon>
        <taxon>Bacillota</taxon>
        <taxon>Clostridia</taxon>
        <taxon>Eubacteriales</taxon>
        <taxon>Flintibacter</taxon>
    </lineage>
</organism>
<dbReference type="GO" id="GO:0006166">
    <property type="term" value="P:purine ribonucleoside salvage"/>
    <property type="evidence" value="ECO:0007669"/>
    <property type="project" value="UniProtKB-UniRule"/>
</dbReference>
<evidence type="ECO:0000256" key="1">
    <source>
        <dbReference type="ARBA" id="ARBA00000868"/>
    </source>
</evidence>
<proteinExistence type="inferred from homology"/>
<evidence type="ECO:0000256" key="7">
    <source>
        <dbReference type="ARBA" id="ARBA00011893"/>
    </source>
</evidence>
<evidence type="ECO:0000313" key="14">
    <source>
        <dbReference type="EMBL" id="MBC5716446.1"/>
    </source>
</evidence>
<feature type="domain" description="Phosphoribosyltransferase" evidence="13">
    <location>
        <begin position="43"/>
        <end position="152"/>
    </location>
</feature>
<dbReference type="Proteomes" id="UP000602260">
    <property type="component" value="Unassembled WGS sequence"/>
</dbReference>
<evidence type="ECO:0000256" key="2">
    <source>
        <dbReference type="ARBA" id="ARBA00003968"/>
    </source>
</evidence>
<dbReference type="NCBIfam" id="NF002634">
    <property type="entry name" value="PRK02304.1-3"/>
    <property type="match status" value="1"/>
</dbReference>
<dbReference type="GO" id="GO:0005737">
    <property type="term" value="C:cytoplasm"/>
    <property type="evidence" value="ECO:0007669"/>
    <property type="project" value="UniProtKB-SubCell"/>
</dbReference>
<dbReference type="InterPro" id="IPR000836">
    <property type="entry name" value="PRTase_dom"/>
</dbReference>
<reference evidence="14" key="1">
    <citation type="submission" date="2020-08" db="EMBL/GenBank/DDBJ databases">
        <title>Genome public.</title>
        <authorList>
            <person name="Liu C."/>
            <person name="Sun Q."/>
        </authorList>
    </citation>
    <scope>NUCLEOTIDE SEQUENCE</scope>
    <source>
        <strain evidence="14">BX5</strain>
    </source>
</reference>
<dbReference type="GO" id="GO:0003999">
    <property type="term" value="F:adenine phosphoribosyltransferase activity"/>
    <property type="evidence" value="ECO:0007669"/>
    <property type="project" value="UniProtKB-UniRule"/>
</dbReference>
<dbReference type="Pfam" id="PF00156">
    <property type="entry name" value="Pribosyltran"/>
    <property type="match status" value="1"/>
</dbReference>
<evidence type="ECO:0000256" key="6">
    <source>
        <dbReference type="ARBA" id="ARBA00011738"/>
    </source>
</evidence>
<dbReference type="InterPro" id="IPR005764">
    <property type="entry name" value="Ade_phspho_trans"/>
</dbReference>
<comment type="pathway">
    <text evidence="4 12">Purine metabolism; AMP biosynthesis via salvage pathway; AMP from adenine: step 1/1.</text>
</comment>
<dbReference type="PANTHER" id="PTHR32315:SF3">
    <property type="entry name" value="ADENINE PHOSPHORIBOSYLTRANSFERASE"/>
    <property type="match status" value="1"/>
</dbReference>
<comment type="function">
    <text evidence="2 12">Catalyzes a salvage reaction resulting in the formation of AMP, that is energically less costly than de novo synthesis.</text>
</comment>
<dbReference type="NCBIfam" id="TIGR01090">
    <property type="entry name" value="apt"/>
    <property type="match status" value="1"/>
</dbReference>
<comment type="catalytic activity">
    <reaction evidence="1 12">
        <text>AMP + diphosphate = 5-phospho-alpha-D-ribose 1-diphosphate + adenine</text>
        <dbReference type="Rhea" id="RHEA:16609"/>
        <dbReference type="ChEBI" id="CHEBI:16708"/>
        <dbReference type="ChEBI" id="CHEBI:33019"/>
        <dbReference type="ChEBI" id="CHEBI:58017"/>
        <dbReference type="ChEBI" id="CHEBI:456215"/>
        <dbReference type="EC" id="2.4.2.7"/>
    </reaction>
</comment>
<dbReference type="Gene3D" id="3.40.50.2020">
    <property type="match status" value="1"/>
</dbReference>
<dbReference type="InterPro" id="IPR050054">
    <property type="entry name" value="UPRTase/APRTase"/>
</dbReference>
<dbReference type="AlphaFoldDB" id="A0A8J6M554"/>
<dbReference type="HAMAP" id="MF_00004">
    <property type="entry name" value="Aden_phosphoribosyltr"/>
    <property type="match status" value="1"/>
</dbReference>
<dbReference type="PANTHER" id="PTHR32315">
    <property type="entry name" value="ADENINE PHOSPHORIBOSYLTRANSFERASE"/>
    <property type="match status" value="1"/>
</dbReference>
<evidence type="ECO:0000256" key="12">
    <source>
        <dbReference type="HAMAP-Rule" id="MF_00004"/>
    </source>
</evidence>
<evidence type="ECO:0000256" key="8">
    <source>
        <dbReference type="ARBA" id="ARBA00022490"/>
    </source>
</evidence>
<protein>
    <recommendedName>
        <fullName evidence="7 12">Adenine phosphoribosyltransferase</fullName>
        <shortName evidence="12">APRT</shortName>
        <ecNumber evidence="7 12">2.4.2.7</ecNumber>
    </recommendedName>
</protein>
<keyword evidence="11 12" id="KW-0660">Purine salvage</keyword>
<evidence type="ECO:0000256" key="9">
    <source>
        <dbReference type="ARBA" id="ARBA00022676"/>
    </source>
</evidence>
<keyword evidence="9 12" id="KW-0328">Glycosyltransferase</keyword>
<comment type="subunit">
    <text evidence="6 12">Homodimer.</text>
</comment>
<dbReference type="FunFam" id="3.40.50.2020:FF:000004">
    <property type="entry name" value="Adenine phosphoribosyltransferase"/>
    <property type="match status" value="1"/>
</dbReference>
<dbReference type="SUPFAM" id="SSF53271">
    <property type="entry name" value="PRTase-like"/>
    <property type="match status" value="1"/>
</dbReference>
<accession>A0A8J6M554</accession>
<dbReference type="EC" id="2.4.2.7" evidence="7 12"/>
<keyword evidence="15" id="KW-1185">Reference proteome</keyword>
<dbReference type="GO" id="GO:0002055">
    <property type="term" value="F:adenine binding"/>
    <property type="evidence" value="ECO:0007669"/>
    <property type="project" value="TreeGrafter"/>
</dbReference>
<evidence type="ECO:0000256" key="11">
    <source>
        <dbReference type="ARBA" id="ARBA00022726"/>
    </source>
</evidence>
<dbReference type="NCBIfam" id="NF002636">
    <property type="entry name" value="PRK02304.1-5"/>
    <property type="match status" value="1"/>
</dbReference>
<dbReference type="GO" id="GO:0006168">
    <property type="term" value="P:adenine salvage"/>
    <property type="evidence" value="ECO:0007669"/>
    <property type="project" value="InterPro"/>
</dbReference>
<gene>
    <name evidence="12" type="primary">apt</name>
    <name evidence="14" type="ORF">H8S55_03765</name>
</gene>
<dbReference type="EMBL" id="JACOPN010000002">
    <property type="protein sequence ID" value="MBC5716446.1"/>
    <property type="molecule type" value="Genomic_DNA"/>
</dbReference>
<dbReference type="GO" id="GO:0044209">
    <property type="term" value="P:AMP salvage"/>
    <property type="evidence" value="ECO:0007669"/>
    <property type="project" value="UniProtKB-UniRule"/>
</dbReference>
<evidence type="ECO:0000259" key="13">
    <source>
        <dbReference type="Pfam" id="PF00156"/>
    </source>
</evidence>
<evidence type="ECO:0000256" key="5">
    <source>
        <dbReference type="ARBA" id="ARBA00008391"/>
    </source>
</evidence>
<dbReference type="GO" id="GO:0016208">
    <property type="term" value="F:AMP binding"/>
    <property type="evidence" value="ECO:0007669"/>
    <property type="project" value="TreeGrafter"/>
</dbReference>
<name>A0A8J6M554_9FIRM</name>
<evidence type="ECO:0000256" key="4">
    <source>
        <dbReference type="ARBA" id="ARBA00004659"/>
    </source>
</evidence>
<dbReference type="InterPro" id="IPR029057">
    <property type="entry name" value="PRTase-like"/>
</dbReference>
<keyword evidence="8 12" id="KW-0963">Cytoplasm</keyword>
<evidence type="ECO:0000256" key="3">
    <source>
        <dbReference type="ARBA" id="ARBA00004496"/>
    </source>
</evidence>
<dbReference type="CDD" id="cd06223">
    <property type="entry name" value="PRTases_typeI"/>
    <property type="match status" value="1"/>
</dbReference>
<dbReference type="UniPathway" id="UPA00588">
    <property type="reaction ID" value="UER00646"/>
</dbReference>